<dbReference type="InterPro" id="IPR027580">
    <property type="entry name" value="EXLDI"/>
</dbReference>
<proteinExistence type="predicted"/>
<dbReference type="eggNOG" id="ENOG502ZJ4H">
    <property type="taxonomic scope" value="Bacteria"/>
</dbReference>
<dbReference type="NCBIfam" id="TIGR04342">
    <property type="entry name" value="EXLDI"/>
    <property type="match status" value="1"/>
</dbReference>
<accession>G5JWK9</accession>
<dbReference type="AlphaFoldDB" id="G5JWK9"/>
<evidence type="ECO:0000313" key="1">
    <source>
        <dbReference type="EMBL" id="EHJ52597.1"/>
    </source>
</evidence>
<protein>
    <recommendedName>
        <fullName evidence="3">EXLDI protein</fullName>
    </recommendedName>
</protein>
<organism evidence="1 2">
    <name type="scientific">Streptococcus macacae NCTC 11558</name>
    <dbReference type="NCBI Taxonomy" id="764298"/>
    <lineage>
        <taxon>Bacteria</taxon>
        <taxon>Bacillati</taxon>
        <taxon>Bacillota</taxon>
        <taxon>Bacilli</taxon>
        <taxon>Lactobacillales</taxon>
        <taxon>Streptococcaceae</taxon>
        <taxon>Streptococcus</taxon>
    </lineage>
</organism>
<sequence>MTYKEIKLSFFKDGIRSKKIFHGMKLYSHTIKSMNGQWLVSRRVYLTEKGNYVYYERRDVNWHYWDGEQEGLSFDPSQTDENNIFEVASDLEAFAKYLGEDIIEKLAVKVQNGEIIEYLDI</sequence>
<comment type="caution">
    <text evidence="1">The sequence shown here is derived from an EMBL/GenBank/DDBJ whole genome shotgun (WGS) entry which is preliminary data.</text>
</comment>
<dbReference type="EMBL" id="AEUW02000001">
    <property type="protein sequence ID" value="EHJ52597.1"/>
    <property type="molecule type" value="Genomic_DNA"/>
</dbReference>
<reference evidence="1 2" key="1">
    <citation type="journal article" date="2014" name="Int. J. Syst. Evol. Microbiol.">
        <title>Phylogenomics and the dynamic genome evolution of the genus Streptococcus.</title>
        <authorList>
            <consortium name="The Broad Institute Genome Sequencing Platform"/>
            <person name="Richards V.P."/>
            <person name="Palmer S.R."/>
            <person name="Pavinski Bitar P.D."/>
            <person name="Qin X."/>
            <person name="Weinstock G.M."/>
            <person name="Highlander S.K."/>
            <person name="Town C.D."/>
            <person name="Burne R.A."/>
            <person name="Stanhope M.J."/>
        </authorList>
    </citation>
    <scope>NUCLEOTIDE SEQUENCE [LARGE SCALE GENOMIC DNA]</scope>
    <source>
        <strain evidence="1 2">NCTC 11558</strain>
    </source>
</reference>
<dbReference type="OrthoDB" id="9789475at2"/>
<evidence type="ECO:0000313" key="2">
    <source>
        <dbReference type="Proteomes" id="UP000003573"/>
    </source>
</evidence>
<dbReference type="STRING" id="764298.STRMA_0981"/>
<gene>
    <name evidence="1" type="ORF">STRMA_0981</name>
</gene>
<dbReference type="Proteomes" id="UP000003573">
    <property type="component" value="Unassembled WGS sequence"/>
</dbReference>
<keyword evidence="2" id="KW-1185">Reference proteome</keyword>
<name>G5JWK9_9STRE</name>
<evidence type="ECO:0008006" key="3">
    <source>
        <dbReference type="Google" id="ProtNLM"/>
    </source>
</evidence>
<dbReference type="RefSeq" id="WP_003080803.1">
    <property type="nucleotide sequence ID" value="NZ_AEUW02000001.1"/>
</dbReference>